<dbReference type="GO" id="GO:0005874">
    <property type="term" value="C:microtubule"/>
    <property type="evidence" value="ECO:0007669"/>
    <property type="project" value="UniProtKB-KW"/>
</dbReference>
<keyword evidence="10" id="KW-1185">Reference proteome</keyword>
<dbReference type="InterPro" id="IPR027640">
    <property type="entry name" value="Kinesin-like_fam"/>
</dbReference>
<evidence type="ECO:0000256" key="3">
    <source>
        <dbReference type="ARBA" id="ARBA00022840"/>
    </source>
</evidence>
<dbReference type="EMBL" id="AP006500">
    <property type="protein sequence ID" value="BAM82653.1"/>
    <property type="molecule type" value="Genomic_DNA"/>
</dbReference>
<comment type="similarity">
    <text evidence="5">Belongs to the TRAFAC class myosin-kinesin ATPase superfamily. Kinesin family.</text>
</comment>
<feature type="compositionally biased region" description="Polar residues" evidence="7">
    <location>
        <begin position="72"/>
        <end position="82"/>
    </location>
</feature>
<dbReference type="GO" id="GO:0008017">
    <property type="term" value="F:microtubule binding"/>
    <property type="evidence" value="ECO:0007669"/>
    <property type="project" value="InterPro"/>
</dbReference>
<dbReference type="OrthoDB" id="3176171at2759"/>
<keyword evidence="4 5" id="KW-0505">Motor protein</keyword>
<dbReference type="GO" id="GO:0007018">
    <property type="term" value="P:microtubule-based movement"/>
    <property type="evidence" value="ECO:0007669"/>
    <property type="project" value="InterPro"/>
</dbReference>
<dbReference type="PANTHER" id="PTHR47972:SF45">
    <property type="entry name" value="PROTEIN CLARET SEGREGATIONAL"/>
    <property type="match status" value="1"/>
</dbReference>
<dbReference type="GO" id="GO:0003777">
    <property type="term" value="F:microtubule motor activity"/>
    <property type="evidence" value="ECO:0007669"/>
    <property type="project" value="InterPro"/>
</dbReference>
<feature type="binding site" evidence="5">
    <location>
        <begin position="586"/>
        <end position="593"/>
    </location>
    <ligand>
        <name>ATP</name>
        <dbReference type="ChEBI" id="CHEBI:30616"/>
    </ligand>
</feature>
<dbReference type="GO" id="GO:0005524">
    <property type="term" value="F:ATP binding"/>
    <property type="evidence" value="ECO:0007669"/>
    <property type="project" value="UniProtKB-UniRule"/>
</dbReference>
<dbReference type="AlphaFoldDB" id="M1VLP1"/>
<dbReference type="SUPFAM" id="SSF52540">
    <property type="entry name" value="P-loop containing nucleoside triphosphate hydrolases"/>
    <property type="match status" value="1"/>
</dbReference>
<name>M1VLP1_CYAM1</name>
<organism evidence="9 10">
    <name type="scientific">Cyanidioschyzon merolae (strain NIES-3377 / 10D)</name>
    <name type="common">Unicellular red alga</name>
    <dbReference type="NCBI Taxonomy" id="280699"/>
    <lineage>
        <taxon>Eukaryota</taxon>
        <taxon>Rhodophyta</taxon>
        <taxon>Bangiophyceae</taxon>
        <taxon>Cyanidiales</taxon>
        <taxon>Cyanidiaceae</taxon>
        <taxon>Cyanidioschyzon</taxon>
    </lineage>
</organism>
<dbReference type="Gramene" id="CMR497CT">
    <property type="protein sequence ID" value="CMR497CT"/>
    <property type="gene ID" value="CMR497C"/>
</dbReference>
<dbReference type="PROSITE" id="PS50067">
    <property type="entry name" value="KINESIN_MOTOR_2"/>
    <property type="match status" value="1"/>
</dbReference>
<feature type="coiled-coil region" evidence="6">
    <location>
        <begin position="197"/>
        <end position="471"/>
    </location>
</feature>
<dbReference type="HOGENOM" id="CLU_001485_12_2_1"/>
<gene>
    <name evidence="9" type="ORF">CYME_CMR497C</name>
</gene>
<feature type="domain" description="Kinesin motor" evidence="8">
    <location>
        <begin position="475"/>
        <end position="835"/>
    </location>
</feature>
<evidence type="ECO:0000259" key="8">
    <source>
        <dbReference type="PROSITE" id="PS50067"/>
    </source>
</evidence>
<dbReference type="Pfam" id="PF00225">
    <property type="entry name" value="Kinesin"/>
    <property type="match status" value="1"/>
</dbReference>
<dbReference type="Gene3D" id="3.40.850.10">
    <property type="entry name" value="Kinesin motor domain"/>
    <property type="match status" value="1"/>
</dbReference>
<reference evidence="9 10" key="2">
    <citation type="journal article" date="2007" name="BMC Biol.">
        <title>A 100%-complete sequence reveals unusually simple genomic features in the hot-spring red alga Cyanidioschyzon merolae.</title>
        <authorList>
            <person name="Nozaki H."/>
            <person name="Takano H."/>
            <person name="Misumi O."/>
            <person name="Terasawa K."/>
            <person name="Matsuzaki M."/>
            <person name="Maruyama S."/>
            <person name="Nishida K."/>
            <person name="Yagisawa F."/>
            <person name="Yoshida Y."/>
            <person name="Fujiwara T."/>
            <person name="Takio S."/>
            <person name="Tamura K."/>
            <person name="Chung S.J."/>
            <person name="Nakamura S."/>
            <person name="Kuroiwa H."/>
            <person name="Tanaka K."/>
            <person name="Sato N."/>
            <person name="Kuroiwa T."/>
        </authorList>
    </citation>
    <scope>NUCLEOTIDE SEQUENCE [LARGE SCALE GENOMIC DNA]</scope>
    <source>
        <strain evidence="9 10">10D</strain>
    </source>
</reference>
<evidence type="ECO:0000313" key="10">
    <source>
        <dbReference type="Proteomes" id="UP000007014"/>
    </source>
</evidence>
<dbReference type="GeneID" id="16997030"/>
<keyword evidence="6" id="KW-0175">Coiled coil</keyword>
<proteinExistence type="inferred from homology"/>
<dbReference type="OMA" id="QDERHAM"/>
<dbReference type="SMART" id="SM00129">
    <property type="entry name" value="KISc"/>
    <property type="match status" value="1"/>
</dbReference>
<evidence type="ECO:0000256" key="7">
    <source>
        <dbReference type="SAM" id="MobiDB-lite"/>
    </source>
</evidence>
<evidence type="ECO:0000256" key="4">
    <source>
        <dbReference type="ARBA" id="ARBA00023175"/>
    </source>
</evidence>
<protein>
    <submittedName>
        <fullName evidence="9">Kinesin-related protein</fullName>
    </submittedName>
</protein>
<dbReference type="PANTHER" id="PTHR47972">
    <property type="entry name" value="KINESIN-LIKE PROTEIN KLP-3"/>
    <property type="match status" value="1"/>
</dbReference>
<dbReference type="CDD" id="cd01366">
    <property type="entry name" value="KISc_C_terminal"/>
    <property type="match status" value="1"/>
</dbReference>
<feature type="region of interest" description="Disordered" evidence="7">
    <location>
        <begin position="1"/>
        <end position="23"/>
    </location>
</feature>
<reference evidence="9 10" key="1">
    <citation type="journal article" date="2004" name="Nature">
        <title>Genome sequence of the ultrasmall unicellular red alga Cyanidioschyzon merolae 10D.</title>
        <authorList>
            <person name="Matsuzaki M."/>
            <person name="Misumi O."/>
            <person name="Shin-i T."/>
            <person name="Maruyama S."/>
            <person name="Takahara M."/>
            <person name="Miyagishima S."/>
            <person name="Mori T."/>
            <person name="Nishida K."/>
            <person name="Yagisawa F."/>
            <person name="Nishida K."/>
            <person name="Yoshida Y."/>
            <person name="Nishimura Y."/>
            <person name="Nakao S."/>
            <person name="Kobayashi T."/>
            <person name="Momoyama Y."/>
            <person name="Higashiyama T."/>
            <person name="Minoda A."/>
            <person name="Sano M."/>
            <person name="Nomoto H."/>
            <person name="Oishi K."/>
            <person name="Hayashi H."/>
            <person name="Ohta F."/>
            <person name="Nishizaka S."/>
            <person name="Haga S."/>
            <person name="Miura S."/>
            <person name="Morishita T."/>
            <person name="Kabeya Y."/>
            <person name="Terasawa K."/>
            <person name="Suzuki Y."/>
            <person name="Ishii Y."/>
            <person name="Asakawa S."/>
            <person name="Takano H."/>
            <person name="Ohta N."/>
            <person name="Kuroiwa H."/>
            <person name="Tanaka K."/>
            <person name="Shimizu N."/>
            <person name="Sugano S."/>
            <person name="Sato N."/>
            <person name="Nozaki H."/>
            <person name="Ogasawara N."/>
            <person name="Kohara Y."/>
            <person name="Kuroiwa T."/>
        </authorList>
    </citation>
    <scope>NUCLEOTIDE SEQUENCE [LARGE SCALE GENOMIC DNA]</scope>
    <source>
        <strain evidence="9 10">10D</strain>
    </source>
</reference>
<dbReference type="InterPro" id="IPR027417">
    <property type="entry name" value="P-loop_NTPase"/>
</dbReference>
<evidence type="ECO:0000256" key="1">
    <source>
        <dbReference type="ARBA" id="ARBA00022701"/>
    </source>
</evidence>
<sequence length="851" mass="95641">MIRDRVPASRLRPPTPINTSLEGVGSLLLTRTGAASTVVERENKAPGNSDGEGGCKAAGSAPAASKEPVGQTVESRSETPVTEDTGKGAGPAASGLQLTSQFPASLPHTSLPSESGPSQLSTFIEETRRRMEEQERRLQAMIRLHQKQLSSSAAPAGYNRGQGAAAAEMEALHTMISSQKHLIDSLQLEKAQVVNALQTERLAKQMIEREVMELKNALQETERRMRQLAKELEEARSQQQHLSEKELGKLRALERDCAELEEALAAEKRQRLRIVEEKDAEIARVRLQLEEESAEKIRQSIHKERVHADEVRQECERLRLHLAEKESEANAFRDRVRLLETQMRENLERQSEHEQKCRQLDSDLLCLRNELRSAEEAKQAIEQALERCRQDNAALKAACQSLETALQTIRAEKLSMEAMLGSHEQRFEQNDNEIMELRAKLADREQMVRELEEQAREDEKVRRELHNMVQELKGNIRVFCRIRPLLSEERQCNPDVLFQPVARSSGRGLEVYAPCDQKRGSCFRTDRPSSGGEVASTAATHDRPRWVFQFDRVFDASSTQVQVFEEISQLVQSALDGYKVCIFAYGQTGSGKTFTMIGDRQNPGMIPLSVRQVFAHAARLSEQGFTFSFEACFLEIYNEHIRDLLAKDNGSASTETSETNKYTIKVDRATGSTYVSDLQMVQVRNADDVERLLTISARNRMTASTNMNERSSRSHSVFRLYIRGENREMQQKIHGLLNLIDLAGSERLARSGSEGERLRETQHINKSLSALGDVIAALANKDKHVPFRNSKLTFLLQDSLGGDSKTLMFVNISPTAESFPESLCSLRFAAKVNACDIGTARRSQRVSFQEP</sequence>
<dbReference type="eggNOG" id="KOG0239">
    <property type="taxonomic scope" value="Eukaryota"/>
</dbReference>
<evidence type="ECO:0000256" key="2">
    <source>
        <dbReference type="ARBA" id="ARBA00022741"/>
    </source>
</evidence>
<evidence type="ECO:0000313" key="9">
    <source>
        <dbReference type="EMBL" id="BAM82653.1"/>
    </source>
</evidence>
<dbReference type="InterPro" id="IPR001752">
    <property type="entry name" value="Kinesin_motor_dom"/>
</dbReference>
<dbReference type="RefSeq" id="XP_005538689.1">
    <property type="nucleotide sequence ID" value="XM_005538632.1"/>
</dbReference>
<evidence type="ECO:0000256" key="5">
    <source>
        <dbReference type="PROSITE-ProRule" id="PRU00283"/>
    </source>
</evidence>
<dbReference type="InterPro" id="IPR036961">
    <property type="entry name" value="Kinesin_motor_dom_sf"/>
</dbReference>
<dbReference type="STRING" id="280699.M1VLP1"/>
<keyword evidence="3 5" id="KW-0067">ATP-binding</keyword>
<accession>M1VLP1</accession>
<dbReference type="Proteomes" id="UP000007014">
    <property type="component" value="Chromosome 18"/>
</dbReference>
<keyword evidence="1" id="KW-0493">Microtubule</keyword>
<dbReference type="KEGG" id="cme:CYME_CMR497C"/>
<dbReference type="PRINTS" id="PR00380">
    <property type="entry name" value="KINESINHEAVY"/>
</dbReference>
<feature type="region of interest" description="Disordered" evidence="7">
    <location>
        <begin position="35"/>
        <end position="95"/>
    </location>
</feature>
<evidence type="ECO:0000256" key="6">
    <source>
        <dbReference type="SAM" id="Coils"/>
    </source>
</evidence>
<keyword evidence="2 5" id="KW-0547">Nucleotide-binding</keyword>